<name>A0A139K7V6_BACUN</name>
<dbReference type="EMBL" id="JAQNQY010000048">
    <property type="protein sequence ID" value="MDC1754766.1"/>
    <property type="molecule type" value="Genomic_DNA"/>
</dbReference>
<dbReference type="Proteomes" id="UP000260844">
    <property type="component" value="Unassembled WGS sequence"/>
</dbReference>
<evidence type="ECO:0000313" key="3">
    <source>
        <dbReference type="EMBL" id="MDC1754766.1"/>
    </source>
</evidence>
<dbReference type="EMBL" id="WCTL01000041">
    <property type="protein sequence ID" value="KAB4228277.1"/>
    <property type="molecule type" value="Genomic_DNA"/>
</dbReference>
<evidence type="ECO:0000313" key="6">
    <source>
        <dbReference type="Proteomes" id="UP000432488"/>
    </source>
</evidence>
<comment type="caution">
    <text evidence="2">The sequence shown here is derived from an EMBL/GenBank/DDBJ whole genome shotgun (WGS) entry which is preliminary data.</text>
</comment>
<dbReference type="RefSeq" id="WP_061411816.1">
    <property type="nucleotide sequence ID" value="NZ_CACRTC010000007.1"/>
</dbReference>
<reference evidence="6 7" key="2">
    <citation type="journal article" date="2019" name="Nat. Med.">
        <title>A library of human gut bacterial isolates paired with longitudinal multiomics data enables mechanistic microbiome research.</title>
        <authorList>
            <person name="Poyet M."/>
            <person name="Groussin M."/>
            <person name="Gibbons S.M."/>
            <person name="Avila-Pacheco J."/>
            <person name="Jiang X."/>
            <person name="Kearney S.M."/>
            <person name="Perrotta A.R."/>
            <person name="Berdy B."/>
            <person name="Zhao S."/>
            <person name="Lieberman T.D."/>
            <person name="Swanson P.K."/>
            <person name="Smith M."/>
            <person name="Roesemann S."/>
            <person name="Alexander J.E."/>
            <person name="Rich S.A."/>
            <person name="Livny J."/>
            <person name="Vlamakis H."/>
            <person name="Clish C."/>
            <person name="Bullock K."/>
            <person name="Deik A."/>
            <person name="Scott J."/>
            <person name="Pierce K.A."/>
            <person name="Xavier R.J."/>
            <person name="Alm E.J."/>
        </authorList>
    </citation>
    <scope>NUCLEOTIDE SEQUENCE [LARGE SCALE GENOMIC DNA]</scope>
    <source>
        <strain evidence="1 6">BIOML-A42</strain>
        <strain evidence="2 7">BIOML-A5</strain>
    </source>
</reference>
<dbReference type="AlphaFoldDB" id="A0A139K7V6"/>
<evidence type="ECO:0000313" key="5">
    <source>
        <dbReference type="Proteomes" id="UP000260844"/>
    </source>
</evidence>
<sequence length="120" mass="13987">MMFFVYHLQTYSPKNRAWKKVIDYVEKYKDVLIKDELSLDALKHEIGDVVNRINAEHPKMKRMQYTASLIDNDRTIRIEAHVISGGCPDTVFFLDICKVRSIYQFSEKANMLEQKGGENG</sequence>
<dbReference type="Proteomes" id="UP000462376">
    <property type="component" value="Unassembled WGS sequence"/>
</dbReference>
<dbReference type="EMBL" id="WCUV01000021">
    <property type="protein sequence ID" value="KAB4086906.1"/>
    <property type="molecule type" value="Genomic_DNA"/>
</dbReference>
<protein>
    <submittedName>
        <fullName evidence="2">Uncharacterized protein</fullName>
    </submittedName>
</protein>
<dbReference type="Proteomes" id="UP000432488">
    <property type="component" value="Unassembled WGS sequence"/>
</dbReference>
<evidence type="ECO:0000313" key="2">
    <source>
        <dbReference type="EMBL" id="KAB4228277.1"/>
    </source>
</evidence>
<gene>
    <name evidence="4" type="ORF">DXD40_18205</name>
    <name evidence="2" type="ORF">GAP47_21645</name>
    <name evidence="1" type="ORF">GAQ56_20595</name>
    <name evidence="3" type="ORF">POY80_20305</name>
</gene>
<dbReference type="EMBL" id="QSPV01000023">
    <property type="protein sequence ID" value="RGJ89488.1"/>
    <property type="molecule type" value="Genomic_DNA"/>
</dbReference>
<evidence type="ECO:0000313" key="7">
    <source>
        <dbReference type="Proteomes" id="UP000462376"/>
    </source>
</evidence>
<organism evidence="2 7">
    <name type="scientific">Bacteroides uniformis</name>
    <dbReference type="NCBI Taxonomy" id="820"/>
    <lineage>
        <taxon>Bacteria</taxon>
        <taxon>Pseudomonadati</taxon>
        <taxon>Bacteroidota</taxon>
        <taxon>Bacteroidia</taxon>
        <taxon>Bacteroidales</taxon>
        <taxon>Bacteroidaceae</taxon>
        <taxon>Bacteroides</taxon>
    </lineage>
</organism>
<evidence type="ECO:0000313" key="1">
    <source>
        <dbReference type="EMBL" id="KAB4086906.1"/>
    </source>
</evidence>
<proteinExistence type="predicted"/>
<reference evidence="3" key="3">
    <citation type="submission" date="2022-10" db="EMBL/GenBank/DDBJ databases">
        <title>Human gut microbiome strain richness.</title>
        <authorList>
            <person name="Chen-Liaw A."/>
        </authorList>
    </citation>
    <scope>NUCLEOTIDE SEQUENCE</scope>
    <source>
        <strain evidence="3">A1_m1001262Bd0_191120</strain>
    </source>
</reference>
<dbReference type="Proteomes" id="UP001218502">
    <property type="component" value="Unassembled WGS sequence"/>
</dbReference>
<accession>A0A139K7V6</accession>
<reference evidence="4 5" key="1">
    <citation type="submission" date="2018-08" db="EMBL/GenBank/DDBJ databases">
        <title>A genome reference for cultivated species of the human gut microbiota.</title>
        <authorList>
            <person name="Zou Y."/>
            <person name="Xue W."/>
            <person name="Luo G."/>
        </authorList>
    </citation>
    <scope>NUCLEOTIDE SEQUENCE [LARGE SCALE GENOMIC DNA]</scope>
    <source>
        <strain evidence="4 5">TM04-30</strain>
    </source>
</reference>
<evidence type="ECO:0000313" key="4">
    <source>
        <dbReference type="EMBL" id="RGJ89488.1"/>
    </source>
</evidence>